<feature type="signal peptide" evidence="1">
    <location>
        <begin position="1"/>
        <end position="28"/>
    </location>
</feature>
<gene>
    <name evidence="3" type="ORF">ACFOUW_37910</name>
</gene>
<dbReference type="EMBL" id="JBHRZH010000056">
    <property type="protein sequence ID" value="MFC3766655.1"/>
    <property type="molecule type" value="Genomic_DNA"/>
</dbReference>
<dbReference type="SUPFAM" id="SSF49899">
    <property type="entry name" value="Concanavalin A-like lectins/glucanases"/>
    <property type="match status" value="1"/>
</dbReference>
<dbReference type="InterPro" id="IPR014895">
    <property type="entry name" value="Alginate_lyase_2"/>
</dbReference>
<organism evidence="3 4">
    <name type="scientific">Tenggerimyces flavus</name>
    <dbReference type="NCBI Taxonomy" id="1708749"/>
    <lineage>
        <taxon>Bacteria</taxon>
        <taxon>Bacillati</taxon>
        <taxon>Actinomycetota</taxon>
        <taxon>Actinomycetes</taxon>
        <taxon>Propionibacteriales</taxon>
        <taxon>Nocardioidaceae</taxon>
        <taxon>Tenggerimyces</taxon>
    </lineage>
</organism>
<sequence>MHRSLRVPLVLTLAGSVAILGLSTTAAAADEVPVTAVTASGDDGNVPANTRDNNLSTRWSDEGDGVWIRFDLGSSTTVGSLAIGWHQGNTRTTSFDIETSANGTAWTNAFNGNSSGTTTQQETTSFTPRQARYVRVVGHGNTVNAWTSITEVDVFAEGGTTPPACQYPSDILNLTNWKIQLPIGDEESPDEVKQPALDTYKVSPWFVPAADCQSVVFRAAVNGVTTSGSGYPRSELREMNGSSNAAWSSTSGTHTLVVDQTVLHLPNDKPHLVVGQIHDGEDDVSVFRVEGTSLYVTNGDTTHHKLVTSSLQVGTRFQVKFVVSGGQIKAYYNNTLQTTISKSFTGAYFKAGAYTQANCTNSSPCSASNYGEAKLFNVTVTHS</sequence>
<dbReference type="SUPFAM" id="SSF49785">
    <property type="entry name" value="Galactose-binding domain-like"/>
    <property type="match status" value="1"/>
</dbReference>
<evidence type="ECO:0000259" key="2">
    <source>
        <dbReference type="PROSITE" id="PS50022"/>
    </source>
</evidence>
<evidence type="ECO:0000313" key="4">
    <source>
        <dbReference type="Proteomes" id="UP001595699"/>
    </source>
</evidence>
<dbReference type="Pfam" id="PF08787">
    <property type="entry name" value="Alginate_lyase2"/>
    <property type="match status" value="1"/>
</dbReference>
<accession>A0ABV7YMQ5</accession>
<dbReference type="InterPro" id="IPR000421">
    <property type="entry name" value="FA58C"/>
</dbReference>
<name>A0ABV7YMQ5_9ACTN</name>
<comment type="caution">
    <text evidence="3">The sequence shown here is derived from an EMBL/GenBank/DDBJ whole genome shotgun (WGS) entry which is preliminary data.</text>
</comment>
<dbReference type="Proteomes" id="UP001595699">
    <property type="component" value="Unassembled WGS sequence"/>
</dbReference>
<proteinExistence type="predicted"/>
<dbReference type="GO" id="GO:0016829">
    <property type="term" value="F:lyase activity"/>
    <property type="evidence" value="ECO:0007669"/>
    <property type="project" value="UniProtKB-KW"/>
</dbReference>
<dbReference type="Gene3D" id="2.60.120.200">
    <property type="match status" value="1"/>
</dbReference>
<dbReference type="InterPro" id="IPR013320">
    <property type="entry name" value="ConA-like_dom_sf"/>
</dbReference>
<dbReference type="InterPro" id="IPR008979">
    <property type="entry name" value="Galactose-bd-like_sf"/>
</dbReference>
<keyword evidence="3" id="KW-0456">Lyase</keyword>
<keyword evidence="4" id="KW-1185">Reference proteome</keyword>
<keyword evidence="1" id="KW-0732">Signal</keyword>
<dbReference type="PROSITE" id="PS50022">
    <property type="entry name" value="FA58C_3"/>
    <property type="match status" value="1"/>
</dbReference>
<dbReference type="RefSeq" id="WP_205118222.1">
    <property type="nucleotide sequence ID" value="NZ_JAFBCM010000001.1"/>
</dbReference>
<evidence type="ECO:0000256" key="1">
    <source>
        <dbReference type="SAM" id="SignalP"/>
    </source>
</evidence>
<evidence type="ECO:0000313" key="3">
    <source>
        <dbReference type="EMBL" id="MFC3766655.1"/>
    </source>
</evidence>
<dbReference type="Gene3D" id="2.60.120.260">
    <property type="entry name" value="Galactose-binding domain-like"/>
    <property type="match status" value="1"/>
</dbReference>
<reference evidence="4" key="1">
    <citation type="journal article" date="2019" name="Int. J. Syst. Evol. Microbiol.">
        <title>The Global Catalogue of Microorganisms (GCM) 10K type strain sequencing project: providing services to taxonomists for standard genome sequencing and annotation.</title>
        <authorList>
            <consortium name="The Broad Institute Genomics Platform"/>
            <consortium name="The Broad Institute Genome Sequencing Center for Infectious Disease"/>
            <person name="Wu L."/>
            <person name="Ma J."/>
        </authorList>
    </citation>
    <scope>NUCLEOTIDE SEQUENCE [LARGE SCALE GENOMIC DNA]</scope>
    <source>
        <strain evidence="4">CGMCC 4.7241</strain>
    </source>
</reference>
<feature type="chain" id="PRO_5045534362" evidence="1">
    <location>
        <begin position="29"/>
        <end position="383"/>
    </location>
</feature>
<feature type="domain" description="F5/8 type C" evidence="2">
    <location>
        <begin position="14"/>
        <end position="157"/>
    </location>
</feature>
<protein>
    <submittedName>
        <fullName evidence="3">Polysaccharide lyase family 7 protein</fullName>
    </submittedName>
</protein>
<dbReference type="Pfam" id="PF00754">
    <property type="entry name" value="F5_F8_type_C"/>
    <property type="match status" value="1"/>
</dbReference>